<dbReference type="Proteomes" id="UP000257089">
    <property type="component" value="Plasmid p48N_4"/>
</dbReference>
<geneLocation type="plasmid" evidence="1 2">
    <name>p48N_4</name>
</geneLocation>
<protein>
    <submittedName>
        <fullName evidence="1">MFS transporter</fullName>
    </submittedName>
</protein>
<proteinExistence type="predicted"/>
<dbReference type="EMBL" id="CP137693">
    <property type="protein sequence ID" value="XRJ22070.1"/>
    <property type="molecule type" value="Genomic_DNA"/>
</dbReference>
<organism evidence="1 2">
    <name type="scientific">Haloferax sp. Atlit-48N</name>
    <dbReference type="NCBI Taxonomy" id="2077198"/>
    <lineage>
        <taxon>Archaea</taxon>
        <taxon>Methanobacteriati</taxon>
        <taxon>Methanobacteriota</taxon>
        <taxon>Stenosarchaea group</taxon>
        <taxon>Halobacteria</taxon>
        <taxon>Halobacteriales</taxon>
        <taxon>Haloferacaceae</taxon>
        <taxon>Haloferax</taxon>
    </lineage>
</organism>
<evidence type="ECO:0000313" key="2">
    <source>
        <dbReference type="Proteomes" id="UP000257089"/>
    </source>
</evidence>
<reference evidence="1" key="1">
    <citation type="submission" date="2023-10" db="EMBL/GenBank/DDBJ databases">
        <title>A new archaeal virus that suppresses the transcription of host immunity genes.</title>
        <authorList>
            <person name="Turgeman-Grott I."/>
            <person name="Golan N."/>
            <person name="Neri U."/>
            <person name="Naki D."/>
            <person name="Altman N."/>
            <person name="Eizenshtein K."/>
            <person name="Choudhary D."/>
            <person name="Levi R."/>
            <person name="Himani H."/>
            <person name="Reshef L."/>
            <person name="Papke T.R."/>
            <person name="Gophna U."/>
        </authorList>
    </citation>
    <scope>NUCLEOTIDE SEQUENCE</scope>
    <source>
        <strain evidence="1">Atlit-48N</strain>
    </source>
</reference>
<accession>A0ACD5I2P3</accession>
<name>A0ACD5I2P3_9EURY</name>
<keyword evidence="1" id="KW-0614">Plasmid</keyword>
<gene>
    <name evidence="1" type="ORF">DEQ67_018030</name>
</gene>
<evidence type="ECO:0000313" key="1">
    <source>
        <dbReference type="EMBL" id="XRJ22070.1"/>
    </source>
</evidence>
<sequence>MSSSVSESDSPLKVATLLFATTLVALSGAIVNPVLPAIESAFPSVPNAGTLAQLVSTLTGLIIAIFAPIIGVIVDRYGRKAVLVGSLALYGVGPSLAYVADSLYVILGTRVLLGIAVAGIMVSSTTLIADYYSGKRREKVLGWQGAIMPFGAAVAVIAGGVIADLNWRTAFLTYLVALLVLPAVVRYIDEPDRGDKQQAGSIPTWTELREILSTLPLAFLAALYLIMFAGMIGYNQINVEIPFYLRTVTSVGGLMTGVALAAMMIISGLVTMNFDRIRERFDPVVILVGVFVATGVGFTVTSLTTNYWAIVVGIVIAGTGLGLLLPTTNYWVSARVDEQYRGRALSGVTTTQFLGMFISPIAVAPLIEMFGTGRTFLVLGAVGLVLAGVFGAVAVRNQSSLTEATPAGSDD</sequence>